<evidence type="ECO:0000256" key="3">
    <source>
        <dbReference type="ARBA" id="ARBA00022723"/>
    </source>
</evidence>
<comment type="catalytic activity">
    <reaction evidence="6 7">
        <text>L-threonylcarbamoyladenylate + adenosine(37) in tRNA = N(6)-L-threonylcarbamoyladenosine(37) in tRNA + AMP + H(+)</text>
        <dbReference type="Rhea" id="RHEA:37059"/>
        <dbReference type="Rhea" id="RHEA-COMP:10162"/>
        <dbReference type="Rhea" id="RHEA-COMP:10163"/>
        <dbReference type="ChEBI" id="CHEBI:15378"/>
        <dbReference type="ChEBI" id="CHEBI:73682"/>
        <dbReference type="ChEBI" id="CHEBI:74411"/>
        <dbReference type="ChEBI" id="CHEBI:74418"/>
        <dbReference type="ChEBI" id="CHEBI:456215"/>
        <dbReference type="EC" id="2.3.1.234"/>
    </reaction>
</comment>
<dbReference type="SUPFAM" id="SSF53067">
    <property type="entry name" value="Actin-like ATPase domain"/>
    <property type="match status" value="1"/>
</dbReference>
<feature type="binding site" evidence="7">
    <location>
        <position position="112"/>
    </location>
    <ligand>
        <name>Fe cation</name>
        <dbReference type="ChEBI" id="CHEBI:24875"/>
    </ligand>
</feature>
<evidence type="ECO:0000256" key="2">
    <source>
        <dbReference type="ARBA" id="ARBA00022694"/>
    </source>
</evidence>
<feature type="binding site" evidence="7">
    <location>
        <position position="306"/>
    </location>
    <ligand>
        <name>Fe cation</name>
        <dbReference type="ChEBI" id="CHEBI:24875"/>
    </ligand>
</feature>
<keyword evidence="5 7" id="KW-0012">Acyltransferase</keyword>
<comment type="function">
    <text evidence="7">Required for the formation of a threonylcarbamoyl group on adenosine at position 37 (t(6)A37) in tRNAs that read codons beginning with adenine. Is involved in the transfer of the threonylcarbamoyl moiety of threonylcarbamoyl-AMP (TC-AMP) to the N6 group of A37, together with TsaE and TsaB. TsaD likely plays a direct catalytic role in this reaction.</text>
</comment>
<feature type="domain" description="Gcp-like" evidence="8">
    <location>
        <begin position="25"/>
        <end position="312"/>
    </location>
</feature>
<dbReference type="Proteomes" id="UP000297693">
    <property type="component" value="Unassembled WGS sequence"/>
</dbReference>
<keyword evidence="1 7" id="KW-0808">Transferase</keyword>
<organism evidence="9 10">
    <name type="scientific">Leptospira ognonensis</name>
    <dbReference type="NCBI Taxonomy" id="2484945"/>
    <lineage>
        <taxon>Bacteria</taxon>
        <taxon>Pseudomonadati</taxon>
        <taxon>Spirochaetota</taxon>
        <taxon>Spirochaetia</taxon>
        <taxon>Leptospirales</taxon>
        <taxon>Leptospiraceae</taxon>
        <taxon>Leptospira</taxon>
    </lineage>
</organism>
<comment type="subcellular location">
    <subcellularLocation>
        <location evidence="7">Cytoplasm</location>
    </subcellularLocation>
</comment>
<evidence type="ECO:0000259" key="8">
    <source>
        <dbReference type="Pfam" id="PF00814"/>
    </source>
</evidence>
<feature type="binding site" evidence="7">
    <location>
        <position position="168"/>
    </location>
    <ligand>
        <name>substrate</name>
    </ligand>
</feature>
<feature type="binding site" evidence="7">
    <location>
        <position position="181"/>
    </location>
    <ligand>
        <name>substrate</name>
    </ligand>
</feature>
<evidence type="ECO:0000313" key="9">
    <source>
        <dbReference type="EMBL" id="TGL58230.1"/>
    </source>
</evidence>
<dbReference type="NCBIfam" id="TIGR00329">
    <property type="entry name" value="gcp_kae1"/>
    <property type="match status" value="1"/>
</dbReference>
<keyword evidence="3 7" id="KW-0479">Metal-binding</keyword>
<gene>
    <name evidence="7 9" type="primary">tsaD</name>
    <name evidence="9" type="ORF">EHQ58_12715</name>
</gene>
<dbReference type="HAMAP" id="MF_01445">
    <property type="entry name" value="TsaD"/>
    <property type="match status" value="1"/>
</dbReference>
<dbReference type="EC" id="2.3.1.234" evidence="7"/>
<evidence type="ECO:0000256" key="5">
    <source>
        <dbReference type="ARBA" id="ARBA00023315"/>
    </source>
</evidence>
<dbReference type="PANTHER" id="PTHR11735:SF6">
    <property type="entry name" value="TRNA N6-ADENOSINE THREONYLCARBAMOYLTRANSFERASE, MITOCHONDRIAL"/>
    <property type="match status" value="1"/>
</dbReference>
<reference evidence="9" key="1">
    <citation type="journal article" date="2019" name="PLoS Negl. Trop. Dis.">
        <title>Revisiting the worldwide diversity of Leptospira species in the environment.</title>
        <authorList>
            <person name="Vincent A.T."/>
            <person name="Schiettekatte O."/>
            <person name="Bourhy P."/>
            <person name="Veyrier F.J."/>
            <person name="Picardeau M."/>
        </authorList>
    </citation>
    <scope>NUCLEOTIDE SEQUENCE [LARGE SCALE GENOMIC DNA]</scope>
    <source>
        <strain evidence="9">201702476</strain>
    </source>
</reference>
<dbReference type="PRINTS" id="PR00789">
    <property type="entry name" value="OSIALOPTASE"/>
</dbReference>
<comment type="caution">
    <text evidence="9">The sequence shown here is derived from an EMBL/GenBank/DDBJ whole genome shotgun (WGS) entry which is preliminary data.</text>
</comment>
<proteinExistence type="inferred from homology"/>
<dbReference type="InterPro" id="IPR043129">
    <property type="entry name" value="ATPase_NBD"/>
</dbReference>
<dbReference type="GO" id="GO:0002949">
    <property type="term" value="P:tRNA threonylcarbamoyladenosine modification"/>
    <property type="evidence" value="ECO:0007669"/>
    <property type="project" value="UniProtKB-UniRule"/>
</dbReference>
<dbReference type="OrthoDB" id="9806197at2"/>
<feature type="binding site" evidence="7">
    <location>
        <position position="185"/>
    </location>
    <ligand>
        <name>substrate</name>
    </ligand>
</feature>
<dbReference type="InterPro" id="IPR022450">
    <property type="entry name" value="TsaD"/>
</dbReference>
<accession>A0A4R9JYC1</accession>
<dbReference type="AlphaFoldDB" id="A0A4R9JYC1"/>
<evidence type="ECO:0000256" key="7">
    <source>
        <dbReference type="HAMAP-Rule" id="MF_01445"/>
    </source>
</evidence>
<dbReference type="InterPro" id="IPR017861">
    <property type="entry name" value="KAE1/TsaD"/>
</dbReference>
<evidence type="ECO:0000256" key="1">
    <source>
        <dbReference type="ARBA" id="ARBA00022679"/>
    </source>
</evidence>
<dbReference type="GO" id="GO:0005506">
    <property type="term" value="F:iron ion binding"/>
    <property type="evidence" value="ECO:0007669"/>
    <property type="project" value="UniProtKB-UniRule"/>
</dbReference>
<dbReference type="Gene3D" id="3.30.420.40">
    <property type="match status" value="2"/>
</dbReference>
<dbReference type="RefSeq" id="WP_135624249.1">
    <property type="nucleotide sequence ID" value="NZ_RQGD01000034.1"/>
</dbReference>
<keyword evidence="10" id="KW-1185">Reference proteome</keyword>
<dbReference type="GO" id="GO:0005737">
    <property type="term" value="C:cytoplasm"/>
    <property type="evidence" value="ECO:0007669"/>
    <property type="project" value="UniProtKB-SubCell"/>
</dbReference>
<dbReference type="InterPro" id="IPR000905">
    <property type="entry name" value="Gcp-like_dom"/>
</dbReference>
<name>A0A4R9JYC1_9LEPT</name>
<dbReference type="NCBIfam" id="TIGR03723">
    <property type="entry name" value="T6A_TsaD_YgjD"/>
    <property type="match status" value="1"/>
</dbReference>
<comment type="cofactor">
    <cofactor evidence="7">
        <name>Fe(2+)</name>
        <dbReference type="ChEBI" id="CHEBI:29033"/>
    </cofactor>
    <text evidence="7">Binds 1 Fe(2+) ion per subunit.</text>
</comment>
<feature type="binding site" evidence="7">
    <location>
        <position position="277"/>
    </location>
    <ligand>
        <name>substrate</name>
    </ligand>
</feature>
<dbReference type="FunFam" id="3.30.420.40:FF:000012">
    <property type="entry name" value="tRNA N6-adenosine threonylcarbamoyltransferase"/>
    <property type="match status" value="1"/>
</dbReference>
<keyword evidence="4 7" id="KW-0408">Iron</keyword>
<keyword evidence="2 7" id="KW-0819">tRNA processing</keyword>
<dbReference type="GO" id="GO:0061711">
    <property type="term" value="F:tRNA N(6)-L-threonylcarbamoyladenine synthase activity"/>
    <property type="evidence" value="ECO:0007669"/>
    <property type="project" value="UniProtKB-EC"/>
</dbReference>
<comment type="similarity">
    <text evidence="7">Belongs to the KAE1 / TsaD family.</text>
</comment>
<evidence type="ECO:0000256" key="6">
    <source>
        <dbReference type="ARBA" id="ARBA00048117"/>
    </source>
</evidence>
<feature type="binding site" evidence="7">
    <location>
        <position position="116"/>
    </location>
    <ligand>
        <name>Fe cation</name>
        <dbReference type="ChEBI" id="CHEBI:24875"/>
    </ligand>
</feature>
<protein>
    <recommendedName>
        <fullName evidence="7">tRNA N6-adenosine threonylcarbamoyltransferase</fullName>
        <ecNumber evidence="7">2.3.1.234</ecNumber>
    </recommendedName>
    <alternativeName>
        <fullName evidence="7">N6-L-threonylcarbamoyladenine synthase</fullName>
        <shortName evidence="7">t(6)A synthase</shortName>
    </alternativeName>
    <alternativeName>
        <fullName evidence="7">t(6)A37 threonylcarbamoyladenosine biosynthesis protein TsaD</fullName>
    </alternativeName>
    <alternativeName>
        <fullName evidence="7">tRNA threonylcarbamoyladenosine biosynthesis protein TsaD</fullName>
    </alternativeName>
</protein>
<dbReference type="PANTHER" id="PTHR11735">
    <property type="entry name" value="TRNA N6-ADENOSINE THREONYLCARBAMOYLTRANSFERASE"/>
    <property type="match status" value="1"/>
</dbReference>
<keyword evidence="7" id="KW-0963">Cytoplasm</keyword>
<evidence type="ECO:0000313" key="10">
    <source>
        <dbReference type="Proteomes" id="UP000297693"/>
    </source>
</evidence>
<dbReference type="EMBL" id="RQGD01000034">
    <property type="protein sequence ID" value="TGL58230.1"/>
    <property type="molecule type" value="Genomic_DNA"/>
</dbReference>
<dbReference type="Pfam" id="PF00814">
    <property type="entry name" value="TsaD"/>
    <property type="match status" value="1"/>
</dbReference>
<sequence length="339" mass="37087">MAYGLGIESSCDETSLAIVEDGEKLISLKIHSQIENHAPYRGVVPELASRAHLEKINPLLEMALVEANLDFKDLSYVSVTSHPGLMGSLLIGASLARCIALVHRLPIIPVNHLEAHLSVLALEGNLPTFPSLGVLLSGGNSSIYIYHGFGKLELIGDTMDDALGEAFDKVSSLLNLPYPGGPFIEKEANGYVAKTPHQSLFPKLLKEAGPDQIGFSFSGLKTAVMYHIKGNQEALNVSQICYDFQNSAFELVLRNVNKAILKTGIRNVIFAGGVLANETLRQRIEEKAKKEKWSSFFPRKKIYCTDNGAMVACLGYYLWKAGETAPIDFLVSPKRKLTK</sequence>
<feature type="binding site" evidence="7">
    <location>
        <begin position="135"/>
        <end position="139"/>
    </location>
    <ligand>
        <name>substrate</name>
    </ligand>
</feature>
<evidence type="ECO:0000256" key="4">
    <source>
        <dbReference type="ARBA" id="ARBA00023004"/>
    </source>
</evidence>